<dbReference type="eggNOG" id="ENOG502ZE0V">
    <property type="taxonomic scope" value="Bacteria"/>
</dbReference>
<protein>
    <submittedName>
        <fullName evidence="2">Uncharacterized protein</fullName>
    </submittedName>
</protein>
<accession>B1Y028</accession>
<organism evidence="2 3">
    <name type="scientific">Leptothrix cholodnii (strain ATCC 51168 / LMG 8142 / SP-6)</name>
    <name type="common">Leptothrix discophora (strain SP-6)</name>
    <dbReference type="NCBI Taxonomy" id="395495"/>
    <lineage>
        <taxon>Bacteria</taxon>
        <taxon>Pseudomonadati</taxon>
        <taxon>Pseudomonadota</taxon>
        <taxon>Betaproteobacteria</taxon>
        <taxon>Burkholderiales</taxon>
        <taxon>Sphaerotilaceae</taxon>
        <taxon>Leptothrix</taxon>
    </lineage>
</organism>
<dbReference type="RefSeq" id="WP_012348060.1">
    <property type="nucleotide sequence ID" value="NC_010524.1"/>
</dbReference>
<sequence length="117" mass="12605">MVAFVIGQPVTTKVPQVTVDAGLKPGAHRFRLVVTDEQGLQSVADEFVVQVREVIVAPPPPVLTDPIVTRPPIPFPSNPTLPVSPIVPVRPISPLPTPPLTTRPSVIPPRRPRSKKP</sequence>
<dbReference type="EMBL" id="CP001013">
    <property type="protein sequence ID" value="ACB35309.1"/>
    <property type="molecule type" value="Genomic_DNA"/>
</dbReference>
<dbReference type="STRING" id="395495.Lcho_3049"/>
<dbReference type="OrthoDB" id="8527932at2"/>
<dbReference type="AlphaFoldDB" id="B1Y028"/>
<reference evidence="2 3" key="1">
    <citation type="submission" date="2008-03" db="EMBL/GenBank/DDBJ databases">
        <title>Complete sequence of Leptothrix cholodnii SP-6.</title>
        <authorList>
            <consortium name="US DOE Joint Genome Institute"/>
            <person name="Copeland A."/>
            <person name="Lucas S."/>
            <person name="Lapidus A."/>
            <person name="Glavina del Rio T."/>
            <person name="Dalin E."/>
            <person name="Tice H."/>
            <person name="Bruce D."/>
            <person name="Goodwin L."/>
            <person name="Pitluck S."/>
            <person name="Chertkov O."/>
            <person name="Brettin T."/>
            <person name="Detter J.C."/>
            <person name="Han C."/>
            <person name="Kuske C.R."/>
            <person name="Schmutz J."/>
            <person name="Larimer F."/>
            <person name="Land M."/>
            <person name="Hauser L."/>
            <person name="Kyrpides N."/>
            <person name="Lykidis A."/>
            <person name="Emerson D."/>
            <person name="Richardson P."/>
        </authorList>
    </citation>
    <scope>NUCLEOTIDE SEQUENCE [LARGE SCALE GENOMIC DNA]</scope>
    <source>
        <strain evidence="3">ATCC 51168 / LMG 8142 / SP-6</strain>
    </source>
</reference>
<evidence type="ECO:0000256" key="1">
    <source>
        <dbReference type="SAM" id="MobiDB-lite"/>
    </source>
</evidence>
<evidence type="ECO:0000313" key="2">
    <source>
        <dbReference type="EMBL" id="ACB35309.1"/>
    </source>
</evidence>
<dbReference type="Proteomes" id="UP000001693">
    <property type="component" value="Chromosome"/>
</dbReference>
<dbReference type="KEGG" id="lch:Lcho_3049"/>
<keyword evidence="3" id="KW-1185">Reference proteome</keyword>
<feature type="compositionally biased region" description="Pro residues" evidence="1">
    <location>
        <begin position="91"/>
        <end position="109"/>
    </location>
</feature>
<feature type="region of interest" description="Disordered" evidence="1">
    <location>
        <begin position="79"/>
        <end position="117"/>
    </location>
</feature>
<proteinExistence type="predicted"/>
<dbReference type="HOGENOM" id="CLU_2092150_0_0_4"/>
<feature type="compositionally biased region" description="Low complexity" evidence="1">
    <location>
        <begin position="81"/>
        <end position="90"/>
    </location>
</feature>
<name>B1Y028_LEPCP</name>
<gene>
    <name evidence="2" type="ordered locus">Lcho_3049</name>
</gene>
<evidence type="ECO:0000313" key="3">
    <source>
        <dbReference type="Proteomes" id="UP000001693"/>
    </source>
</evidence>